<comment type="subcellular location">
    <subcellularLocation>
        <location evidence="1">Membrane</location>
    </subcellularLocation>
</comment>
<organism evidence="3 4">
    <name type="scientific">Halogranum amylolyticum</name>
    <dbReference type="NCBI Taxonomy" id="660520"/>
    <lineage>
        <taxon>Archaea</taxon>
        <taxon>Methanobacteriati</taxon>
        <taxon>Methanobacteriota</taxon>
        <taxon>Stenosarchaea group</taxon>
        <taxon>Halobacteria</taxon>
        <taxon>Halobacteriales</taxon>
        <taxon>Haloferacaceae</taxon>
    </lineage>
</organism>
<evidence type="ECO:0000313" key="3">
    <source>
        <dbReference type="EMBL" id="SEO29994.1"/>
    </source>
</evidence>
<keyword evidence="4" id="KW-1185">Reference proteome</keyword>
<dbReference type="OrthoDB" id="268168at2157"/>
<evidence type="ECO:0000256" key="2">
    <source>
        <dbReference type="ARBA" id="ARBA00023136"/>
    </source>
</evidence>
<reference evidence="4" key="1">
    <citation type="submission" date="2016-10" db="EMBL/GenBank/DDBJ databases">
        <authorList>
            <person name="Varghese N."/>
            <person name="Submissions S."/>
        </authorList>
    </citation>
    <scope>NUCLEOTIDE SEQUENCE [LARGE SCALE GENOMIC DNA]</scope>
    <source>
        <strain evidence="4">CGMCC 1.10121</strain>
    </source>
</reference>
<dbReference type="Proteomes" id="UP000199126">
    <property type="component" value="Unassembled WGS sequence"/>
</dbReference>
<dbReference type="InterPro" id="IPR036127">
    <property type="entry name" value="CcmE-like_sf"/>
</dbReference>
<sequence>MRRKTKFVISAVGIVVLLTTLGTTTMSASTQFVSPTTLESGDFGGDWVRLEGVVDELETDQNTLRFEVTDQNTSVRVVYEGTIPEAMNEGRIVVAKGVVKEDHLVADQLSVRAHEGSENEN</sequence>
<evidence type="ECO:0000256" key="1">
    <source>
        <dbReference type="ARBA" id="ARBA00004370"/>
    </source>
</evidence>
<dbReference type="SUPFAM" id="SSF82093">
    <property type="entry name" value="Heme chaperone CcmE"/>
    <property type="match status" value="1"/>
</dbReference>
<name>A0A1H8NK53_9EURY</name>
<accession>A0A1H8NK53</accession>
<dbReference type="GO" id="GO:0005886">
    <property type="term" value="C:plasma membrane"/>
    <property type="evidence" value="ECO:0007669"/>
    <property type="project" value="InterPro"/>
</dbReference>
<dbReference type="GO" id="GO:0017004">
    <property type="term" value="P:cytochrome complex assembly"/>
    <property type="evidence" value="ECO:0007669"/>
    <property type="project" value="InterPro"/>
</dbReference>
<dbReference type="EMBL" id="FODV01000001">
    <property type="protein sequence ID" value="SEO29994.1"/>
    <property type="molecule type" value="Genomic_DNA"/>
</dbReference>
<dbReference type="InterPro" id="IPR004329">
    <property type="entry name" value="CcmE"/>
</dbReference>
<evidence type="ECO:0000313" key="4">
    <source>
        <dbReference type="Proteomes" id="UP000199126"/>
    </source>
</evidence>
<proteinExistence type="predicted"/>
<dbReference type="RefSeq" id="WP_089820956.1">
    <property type="nucleotide sequence ID" value="NZ_FODV01000001.1"/>
</dbReference>
<dbReference type="InterPro" id="IPR012340">
    <property type="entry name" value="NA-bd_OB-fold"/>
</dbReference>
<dbReference type="GO" id="GO:0017003">
    <property type="term" value="P:protein-heme linkage"/>
    <property type="evidence" value="ECO:0007669"/>
    <property type="project" value="InterPro"/>
</dbReference>
<gene>
    <name evidence="3" type="ORF">SAMN04487948_101611</name>
</gene>
<keyword evidence="2" id="KW-0472">Membrane</keyword>
<dbReference type="AlphaFoldDB" id="A0A1H8NK53"/>
<dbReference type="GO" id="GO:0020037">
    <property type="term" value="F:heme binding"/>
    <property type="evidence" value="ECO:0007669"/>
    <property type="project" value="InterPro"/>
</dbReference>
<dbReference type="Gene3D" id="2.40.50.140">
    <property type="entry name" value="Nucleic acid-binding proteins"/>
    <property type="match status" value="1"/>
</dbReference>
<protein>
    <submittedName>
        <fullName evidence="3">Cytochrome c-type biogenesis protein CcmE</fullName>
    </submittedName>
</protein>
<dbReference type="Pfam" id="PF03100">
    <property type="entry name" value="CcmE"/>
    <property type="match status" value="1"/>
</dbReference>